<dbReference type="EMBL" id="JAPFFI010000023">
    <property type="protein sequence ID" value="KAJ6322547.1"/>
    <property type="molecule type" value="Genomic_DNA"/>
</dbReference>
<organism evidence="1 2">
    <name type="scientific">Salix suchowensis</name>
    <dbReference type="NCBI Taxonomy" id="1278906"/>
    <lineage>
        <taxon>Eukaryota</taxon>
        <taxon>Viridiplantae</taxon>
        <taxon>Streptophyta</taxon>
        <taxon>Embryophyta</taxon>
        <taxon>Tracheophyta</taxon>
        <taxon>Spermatophyta</taxon>
        <taxon>Magnoliopsida</taxon>
        <taxon>eudicotyledons</taxon>
        <taxon>Gunneridae</taxon>
        <taxon>Pentapetalae</taxon>
        <taxon>rosids</taxon>
        <taxon>fabids</taxon>
        <taxon>Malpighiales</taxon>
        <taxon>Salicaceae</taxon>
        <taxon>Saliceae</taxon>
        <taxon>Salix</taxon>
    </lineage>
</organism>
<evidence type="ECO:0000313" key="1">
    <source>
        <dbReference type="EMBL" id="KAJ6322547.1"/>
    </source>
</evidence>
<sequence length="129" mass="14342">MEGVLVRNLCSSSSATVPLVPPPRPSFLFQRKASFPPSNSTMFPLLSSLFSAPSRSFSSVIYATPDSQLSVGTDTDTREWAMQGTWRCYRIVSWGYSCRFRIQQGGSLSKYKATFGAFNYSRDIKIATC</sequence>
<reference evidence="1" key="2">
    <citation type="journal article" date="2023" name="Int. J. Mol. Sci.">
        <title>De Novo Assembly and Annotation of 11 Diverse Shrub Willow (Salix) Genomes Reveals Novel Gene Organization in Sex-Linked Regions.</title>
        <authorList>
            <person name="Hyden B."/>
            <person name="Feng K."/>
            <person name="Yates T.B."/>
            <person name="Jawdy S."/>
            <person name="Cereghino C."/>
            <person name="Smart L.B."/>
            <person name="Muchero W."/>
        </authorList>
    </citation>
    <scope>NUCLEOTIDE SEQUENCE</scope>
    <source>
        <tissue evidence="1">Shoot tip</tissue>
    </source>
</reference>
<reference evidence="1" key="1">
    <citation type="submission" date="2022-10" db="EMBL/GenBank/DDBJ databases">
        <authorList>
            <person name="Hyden B.L."/>
            <person name="Feng K."/>
            <person name="Yates T."/>
            <person name="Jawdy S."/>
            <person name="Smart L.B."/>
            <person name="Muchero W."/>
        </authorList>
    </citation>
    <scope>NUCLEOTIDE SEQUENCE</scope>
    <source>
        <tissue evidence="1">Shoot tip</tissue>
    </source>
</reference>
<accession>A0ABQ9A3P9</accession>
<name>A0ABQ9A3P9_9ROSI</name>
<protein>
    <submittedName>
        <fullName evidence="1">Uncharacterized protein</fullName>
    </submittedName>
</protein>
<proteinExistence type="predicted"/>
<evidence type="ECO:0000313" key="2">
    <source>
        <dbReference type="Proteomes" id="UP001141253"/>
    </source>
</evidence>
<gene>
    <name evidence="1" type="ORF">OIU77_012397</name>
</gene>
<comment type="caution">
    <text evidence="1">The sequence shown here is derived from an EMBL/GenBank/DDBJ whole genome shotgun (WGS) entry which is preliminary data.</text>
</comment>
<keyword evidence="2" id="KW-1185">Reference proteome</keyword>
<dbReference type="Proteomes" id="UP001141253">
    <property type="component" value="Chromosome 8"/>
</dbReference>